<sequence length="219" mass="24526">MPHASTAPGNKLPYYSVSMVANSLIQALVKLHEHSIIHADIKPNKLLFDIGEDFIDTHNELRKEPLQTRGEVDLQGVSYPILLPQPFRHDFEQWDDSKGDLEDYDLILNNLGHARLASDTQDYNLHTEMALRSPEVILQAGYGTGIDIWAVGLLTYELLTGTPPFRLDATSPSGVDEDHLAQILKLTAELVPSTLLERATRGSSWFSPDGMLHSLDRRF</sequence>
<gene>
    <name evidence="1" type="ORF">BV25DRAFT_351682</name>
</gene>
<dbReference type="Proteomes" id="UP000814140">
    <property type="component" value="Unassembled WGS sequence"/>
</dbReference>
<evidence type="ECO:0000313" key="1">
    <source>
        <dbReference type="EMBL" id="KAI0064181.1"/>
    </source>
</evidence>
<name>A0ACB8T7R9_9AGAM</name>
<reference evidence="1" key="1">
    <citation type="submission" date="2021-03" db="EMBL/GenBank/DDBJ databases">
        <authorList>
            <consortium name="DOE Joint Genome Institute"/>
            <person name="Ahrendt S."/>
            <person name="Looney B.P."/>
            <person name="Miyauchi S."/>
            <person name="Morin E."/>
            <person name="Drula E."/>
            <person name="Courty P.E."/>
            <person name="Chicoki N."/>
            <person name="Fauchery L."/>
            <person name="Kohler A."/>
            <person name="Kuo A."/>
            <person name="Labutti K."/>
            <person name="Pangilinan J."/>
            <person name="Lipzen A."/>
            <person name="Riley R."/>
            <person name="Andreopoulos W."/>
            <person name="He G."/>
            <person name="Johnson J."/>
            <person name="Barry K.W."/>
            <person name="Grigoriev I.V."/>
            <person name="Nagy L."/>
            <person name="Hibbett D."/>
            <person name="Henrissat B."/>
            <person name="Matheny P.B."/>
            <person name="Labbe J."/>
            <person name="Martin F."/>
        </authorList>
    </citation>
    <scope>NUCLEOTIDE SEQUENCE</scope>
    <source>
        <strain evidence="1">HHB10654</strain>
    </source>
</reference>
<proteinExistence type="predicted"/>
<protein>
    <submittedName>
        <fullName evidence="1">Kinase-like protein</fullName>
    </submittedName>
</protein>
<accession>A0ACB8T7R9</accession>
<organism evidence="1 2">
    <name type="scientific">Artomyces pyxidatus</name>
    <dbReference type="NCBI Taxonomy" id="48021"/>
    <lineage>
        <taxon>Eukaryota</taxon>
        <taxon>Fungi</taxon>
        <taxon>Dikarya</taxon>
        <taxon>Basidiomycota</taxon>
        <taxon>Agaricomycotina</taxon>
        <taxon>Agaricomycetes</taxon>
        <taxon>Russulales</taxon>
        <taxon>Auriscalpiaceae</taxon>
        <taxon>Artomyces</taxon>
    </lineage>
</organism>
<evidence type="ECO:0000313" key="2">
    <source>
        <dbReference type="Proteomes" id="UP000814140"/>
    </source>
</evidence>
<reference evidence="1" key="2">
    <citation type="journal article" date="2022" name="New Phytol.">
        <title>Evolutionary transition to the ectomycorrhizal habit in the genomes of a hyperdiverse lineage of mushroom-forming fungi.</title>
        <authorList>
            <person name="Looney B."/>
            <person name="Miyauchi S."/>
            <person name="Morin E."/>
            <person name="Drula E."/>
            <person name="Courty P.E."/>
            <person name="Kohler A."/>
            <person name="Kuo A."/>
            <person name="LaButti K."/>
            <person name="Pangilinan J."/>
            <person name="Lipzen A."/>
            <person name="Riley R."/>
            <person name="Andreopoulos W."/>
            <person name="He G."/>
            <person name="Johnson J."/>
            <person name="Nolan M."/>
            <person name="Tritt A."/>
            <person name="Barry K.W."/>
            <person name="Grigoriev I.V."/>
            <person name="Nagy L.G."/>
            <person name="Hibbett D."/>
            <person name="Henrissat B."/>
            <person name="Matheny P.B."/>
            <person name="Labbe J."/>
            <person name="Martin F.M."/>
        </authorList>
    </citation>
    <scope>NUCLEOTIDE SEQUENCE</scope>
    <source>
        <strain evidence="1">HHB10654</strain>
    </source>
</reference>
<dbReference type="EMBL" id="MU277200">
    <property type="protein sequence ID" value="KAI0064181.1"/>
    <property type="molecule type" value="Genomic_DNA"/>
</dbReference>
<keyword evidence="2" id="KW-1185">Reference proteome</keyword>
<comment type="caution">
    <text evidence="1">The sequence shown here is derived from an EMBL/GenBank/DDBJ whole genome shotgun (WGS) entry which is preliminary data.</text>
</comment>